<organism evidence="3 4">
    <name type="scientific">Paractinoplanes ovalisporus</name>
    <dbReference type="NCBI Taxonomy" id="2810368"/>
    <lineage>
        <taxon>Bacteria</taxon>
        <taxon>Bacillati</taxon>
        <taxon>Actinomycetota</taxon>
        <taxon>Actinomycetes</taxon>
        <taxon>Micromonosporales</taxon>
        <taxon>Micromonosporaceae</taxon>
        <taxon>Paractinoplanes</taxon>
    </lineage>
</organism>
<protein>
    <submittedName>
        <fullName evidence="3">Uncharacterized protein</fullName>
    </submittedName>
</protein>
<evidence type="ECO:0000256" key="2">
    <source>
        <dbReference type="SAM" id="Phobius"/>
    </source>
</evidence>
<accession>A0ABS2ALW2</accession>
<feature type="region of interest" description="Disordered" evidence="1">
    <location>
        <begin position="146"/>
        <end position="173"/>
    </location>
</feature>
<keyword evidence="2" id="KW-0472">Membrane</keyword>
<evidence type="ECO:0000313" key="4">
    <source>
        <dbReference type="Proteomes" id="UP000632138"/>
    </source>
</evidence>
<keyword evidence="2" id="KW-1133">Transmembrane helix</keyword>
<keyword evidence="2" id="KW-0812">Transmembrane</keyword>
<comment type="caution">
    <text evidence="3">The sequence shown here is derived from an EMBL/GenBank/DDBJ whole genome shotgun (WGS) entry which is preliminary data.</text>
</comment>
<proteinExistence type="predicted"/>
<dbReference type="EMBL" id="JAENHP010000013">
    <property type="protein sequence ID" value="MBM2620211.1"/>
    <property type="molecule type" value="Genomic_DNA"/>
</dbReference>
<evidence type="ECO:0000256" key="1">
    <source>
        <dbReference type="SAM" id="MobiDB-lite"/>
    </source>
</evidence>
<sequence>MNWDAVEAVASAAGATVTFAALVVTWGALRREARARRADVARLDRQRQQDEAAEAGLVMFGDPEGVLNSGQATLKLTNFGNRPVFDVRVRLVRDGRPIVLTDGRDSDIPRTVVLEPQKSRKITINAPYGEEPFVAGRVEFRDSSGRLWRRSNNGPPRRLDADGNELEAGGREP</sequence>
<feature type="transmembrane region" description="Helical" evidence="2">
    <location>
        <begin position="6"/>
        <end position="29"/>
    </location>
</feature>
<keyword evidence="4" id="KW-1185">Reference proteome</keyword>
<dbReference type="Proteomes" id="UP000632138">
    <property type="component" value="Unassembled WGS sequence"/>
</dbReference>
<dbReference type="RefSeq" id="WP_203380189.1">
    <property type="nucleotide sequence ID" value="NZ_JAENHP010000013.1"/>
</dbReference>
<name>A0ABS2ALW2_9ACTN</name>
<evidence type="ECO:0000313" key="3">
    <source>
        <dbReference type="EMBL" id="MBM2620211.1"/>
    </source>
</evidence>
<reference evidence="3 4" key="1">
    <citation type="submission" date="2021-01" db="EMBL/GenBank/DDBJ databases">
        <title>Actinoplanes sp. nov. LDG1-06 isolated from lichen.</title>
        <authorList>
            <person name="Saeng-In P."/>
            <person name="Phongsopitanun W."/>
            <person name="Kanchanasin P."/>
            <person name="Yuki M."/>
            <person name="Kudo T."/>
            <person name="Ohkuma M."/>
            <person name="Tanasupawat S."/>
        </authorList>
    </citation>
    <scope>NUCLEOTIDE SEQUENCE [LARGE SCALE GENOMIC DNA]</scope>
    <source>
        <strain evidence="3 4">LDG1-06</strain>
    </source>
</reference>
<gene>
    <name evidence="3" type="ORF">JIG36_32320</name>
</gene>